<proteinExistence type="predicted"/>
<evidence type="ECO:0000313" key="2">
    <source>
        <dbReference type="EMBL" id="MBC2845045.1"/>
    </source>
</evidence>
<name>A0A842IQP4_9FLAO</name>
<dbReference type="RefSeq" id="WP_185788764.1">
    <property type="nucleotide sequence ID" value="NZ_JACLCP010000002.1"/>
</dbReference>
<keyword evidence="3" id="KW-1185">Reference proteome</keyword>
<dbReference type="AlphaFoldDB" id="A0A842IQP4"/>
<dbReference type="EMBL" id="JACLCP010000002">
    <property type="protein sequence ID" value="MBC2845045.1"/>
    <property type="molecule type" value="Genomic_DNA"/>
</dbReference>
<dbReference type="PANTHER" id="PTHR36444:SF2">
    <property type="entry name" value="TRANSCRIPTIONAL REGULATOR PROTEIN YOBU-RELATED"/>
    <property type="match status" value="1"/>
</dbReference>
<dbReference type="SUPFAM" id="SSF55136">
    <property type="entry name" value="Probable bacterial effector-binding domain"/>
    <property type="match status" value="1"/>
</dbReference>
<dbReference type="InterPro" id="IPR053182">
    <property type="entry name" value="YobU-like_regulator"/>
</dbReference>
<sequence length="155" mass="18017">MSPKIITIKEKKLIGMKRQMLQHQYQKIPALWKQFMPRKEEIRNTINNEFIAVQAYSDFGNFGAPFDIWACIEAYEISHIPNGFEILTIPESLYAVFLQKGMDASGTYQRIMTEWLPNSGYAIDNRPHFQVMGAKYKNGSPDSEEDFYVPIRTLE</sequence>
<evidence type="ECO:0000313" key="3">
    <source>
        <dbReference type="Proteomes" id="UP000533900"/>
    </source>
</evidence>
<protein>
    <submittedName>
        <fullName evidence="2">GyrI-like domain-containing protein</fullName>
    </submittedName>
</protein>
<accession>A0A842IQP4</accession>
<evidence type="ECO:0000259" key="1">
    <source>
        <dbReference type="SMART" id="SM00871"/>
    </source>
</evidence>
<dbReference type="Proteomes" id="UP000533900">
    <property type="component" value="Unassembled WGS sequence"/>
</dbReference>
<comment type="caution">
    <text evidence="2">The sequence shown here is derived from an EMBL/GenBank/DDBJ whole genome shotgun (WGS) entry which is preliminary data.</text>
</comment>
<dbReference type="SMART" id="SM00871">
    <property type="entry name" value="AraC_E_bind"/>
    <property type="match status" value="1"/>
</dbReference>
<dbReference type="InterPro" id="IPR029441">
    <property type="entry name" value="Cass2"/>
</dbReference>
<feature type="domain" description="AraC effector-binding" evidence="1">
    <location>
        <begin position="1"/>
        <end position="152"/>
    </location>
</feature>
<dbReference type="Pfam" id="PF14526">
    <property type="entry name" value="Cass2"/>
    <property type="match status" value="1"/>
</dbReference>
<dbReference type="PANTHER" id="PTHR36444">
    <property type="entry name" value="TRANSCRIPTIONAL REGULATOR PROTEIN YOBU-RELATED"/>
    <property type="match status" value="1"/>
</dbReference>
<organism evidence="2 3">
    <name type="scientific">Winogradskyella flava</name>
    <dbReference type="NCBI Taxonomy" id="1884876"/>
    <lineage>
        <taxon>Bacteria</taxon>
        <taxon>Pseudomonadati</taxon>
        <taxon>Bacteroidota</taxon>
        <taxon>Flavobacteriia</taxon>
        <taxon>Flavobacteriales</taxon>
        <taxon>Flavobacteriaceae</taxon>
        <taxon>Winogradskyella</taxon>
    </lineage>
</organism>
<gene>
    <name evidence="2" type="ORF">H7F21_08075</name>
</gene>
<dbReference type="InterPro" id="IPR010499">
    <property type="entry name" value="AraC_E-bd"/>
</dbReference>
<dbReference type="InterPro" id="IPR011256">
    <property type="entry name" value="Reg_factor_effector_dom_sf"/>
</dbReference>
<reference evidence="2" key="1">
    <citation type="submission" date="2020-08" db="EMBL/GenBank/DDBJ databases">
        <title>Winogradskyella ouciana sp. nov., isolated from the hadal seawater of the Mariana Trench.</title>
        <authorList>
            <person name="He X."/>
        </authorList>
    </citation>
    <scope>NUCLEOTIDE SEQUENCE [LARGE SCALE GENOMIC DNA]</scope>
    <source>
        <strain evidence="2">KCTC 52348</strain>
    </source>
</reference>
<dbReference type="Gene3D" id="3.20.80.10">
    <property type="entry name" value="Regulatory factor, effector binding domain"/>
    <property type="match status" value="1"/>
</dbReference>